<dbReference type="InterPro" id="IPR009056">
    <property type="entry name" value="Cyt_c-like_dom"/>
</dbReference>
<dbReference type="RefSeq" id="WP_245807855.1">
    <property type="nucleotide sequence ID" value="NZ_FUKI01000022.1"/>
</dbReference>
<feature type="binding site" description="axial binding residue" evidence="9">
    <location>
        <position position="225"/>
    </location>
    <ligand>
        <name>heme c</name>
        <dbReference type="ChEBI" id="CHEBI:61717"/>
        <label>2</label>
    </ligand>
    <ligandPart>
        <name>Fe</name>
        <dbReference type="ChEBI" id="CHEBI:18248"/>
    </ligandPart>
</feature>
<sequence>MAEFFLDLILCYGYFWLTLVGMLFMVRIFILLMAMTPAWVTAADSGSQIAWTGETLKRVENGSTEKGKRLAQSCQACHGEFGQGLPAETVDGDTIPAIPALAGQVANYTFKQLRDYFNGDRNNVSMTSIAKGLTEQDAADLAVWYASLPPPKLKASQKNFIAAEKMAKEGDGKRILPPCFVCHGANGQGEKMDIPSLAGQHADYIERTLLAYKNGERHNDIYSRMRLIAKQLRADEIKALSFYYQTLQ</sequence>
<keyword evidence="2" id="KW-0813">Transport</keyword>
<accession>A0A1R4H0C4</accession>
<dbReference type="GO" id="GO:0005506">
    <property type="term" value="F:iron ion binding"/>
    <property type="evidence" value="ECO:0007669"/>
    <property type="project" value="InterPro"/>
</dbReference>
<dbReference type="GO" id="GO:0020037">
    <property type="term" value="F:heme binding"/>
    <property type="evidence" value="ECO:0007669"/>
    <property type="project" value="InterPro"/>
</dbReference>
<keyword evidence="10" id="KW-0812">Transmembrane</keyword>
<evidence type="ECO:0000256" key="6">
    <source>
        <dbReference type="ARBA" id="ARBA00022982"/>
    </source>
</evidence>
<dbReference type="PROSITE" id="PS51007">
    <property type="entry name" value="CYTC"/>
    <property type="match status" value="2"/>
</dbReference>
<keyword evidence="10" id="KW-0472">Membrane</keyword>
<keyword evidence="7 9" id="KW-0408">Iron</keyword>
<evidence type="ECO:0000256" key="5">
    <source>
        <dbReference type="ARBA" id="ARBA00022764"/>
    </source>
</evidence>
<feature type="binding site" description="axial binding residue" evidence="9">
    <location>
        <position position="183"/>
    </location>
    <ligand>
        <name>heme c</name>
        <dbReference type="ChEBI" id="CHEBI:61717"/>
        <label>2</label>
    </ligand>
    <ligandPart>
        <name>Fe</name>
        <dbReference type="ChEBI" id="CHEBI:18248"/>
    </ligandPart>
</feature>
<evidence type="ECO:0000256" key="7">
    <source>
        <dbReference type="ARBA" id="ARBA00023004"/>
    </source>
</evidence>
<feature type="domain" description="Cytochrome c" evidence="11">
    <location>
        <begin position="62"/>
        <end position="149"/>
    </location>
</feature>
<evidence type="ECO:0000256" key="8">
    <source>
        <dbReference type="PIRSR" id="PIRSR000005-1"/>
    </source>
</evidence>
<dbReference type="GO" id="GO:0042597">
    <property type="term" value="C:periplasmic space"/>
    <property type="evidence" value="ECO:0007669"/>
    <property type="project" value="UniProtKB-SubCell"/>
</dbReference>
<dbReference type="InterPro" id="IPR050597">
    <property type="entry name" value="Cytochrome_c_Oxidase_Subunit"/>
</dbReference>
<dbReference type="Pfam" id="PF00034">
    <property type="entry name" value="Cytochrom_C"/>
    <property type="match status" value="2"/>
</dbReference>
<comment type="PTM">
    <text evidence="8">Binds 2 heme c groups covalently per subunit.</text>
</comment>
<keyword evidence="3 8" id="KW-0349">Heme</keyword>
<protein>
    <submittedName>
        <fullName evidence="12">Cytochrome c4</fullName>
    </submittedName>
</protein>
<proteinExistence type="predicted"/>
<reference evidence="13" key="1">
    <citation type="submission" date="2017-02" db="EMBL/GenBank/DDBJ databases">
        <authorList>
            <person name="Daims H."/>
        </authorList>
    </citation>
    <scope>NUCLEOTIDE SEQUENCE [LARGE SCALE GENOMIC DNA]</scope>
</reference>
<dbReference type="Proteomes" id="UP000195667">
    <property type="component" value="Unassembled WGS sequence"/>
</dbReference>
<evidence type="ECO:0000313" key="13">
    <source>
        <dbReference type="Proteomes" id="UP000195667"/>
    </source>
</evidence>
<dbReference type="PANTHER" id="PTHR33751">
    <property type="entry name" value="CBB3-TYPE CYTOCHROME C OXIDASE SUBUNIT FIXP"/>
    <property type="match status" value="1"/>
</dbReference>
<dbReference type="Gene3D" id="1.10.760.10">
    <property type="entry name" value="Cytochrome c-like domain"/>
    <property type="match status" value="2"/>
</dbReference>
<feature type="binding site" description="axial binding residue" evidence="9">
    <location>
        <position position="126"/>
    </location>
    <ligand>
        <name>heme c</name>
        <dbReference type="ChEBI" id="CHEBI:61717"/>
        <label>1</label>
    </ligand>
    <ligandPart>
        <name>Fe</name>
        <dbReference type="ChEBI" id="CHEBI:18248"/>
    </ligandPart>
</feature>
<dbReference type="InterPro" id="IPR036909">
    <property type="entry name" value="Cyt_c-like_dom_sf"/>
</dbReference>
<feature type="binding site" description="covalent" evidence="8">
    <location>
        <position position="74"/>
    </location>
    <ligand>
        <name>heme c</name>
        <dbReference type="ChEBI" id="CHEBI:61717"/>
        <label>1</label>
    </ligand>
</feature>
<keyword evidence="5" id="KW-0574">Periplasm</keyword>
<organism evidence="12 13">
    <name type="scientific">Crenothrix polyspora</name>
    <dbReference type="NCBI Taxonomy" id="360316"/>
    <lineage>
        <taxon>Bacteria</taxon>
        <taxon>Pseudomonadati</taxon>
        <taxon>Pseudomonadota</taxon>
        <taxon>Gammaproteobacteria</taxon>
        <taxon>Methylococcales</taxon>
        <taxon>Crenotrichaceae</taxon>
        <taxon>Crenothrix</taxon>
    </lineage>
</organism>
<comment type="subcellular location">
    <subcellularLocation>
        <location evidence="1">Periplasm</location>
    </subcellularLocation>
</comment>
<gene>
    <name evidence="12" type="ORF">CRENPOLYSF1_1180018</name>
</gene>
<dbReference type="SUPFAM" id="SSF46626">
    <property type="entry name" value="Cytochrome c"/>
    <property type="match status" value="2"/>
</dbReference>
<feature type="binding site" description="covalent" evidence="8">
    <location>
        <position position="182"/>
    </location>
    <ligand>
        <name>heme c</name>
        <dbReference type="ChEBI" id="CHEBI:61717"/>
        <label>2</label>
    </ligand>
</feature>
<keyword evidence="10" id="KW-1133">Transmembrane helix</keyword>
<name>A0A1R4H0C4_9GAMM</name>
<dbReference type="EMBL" id="FUKI01000022">
    <property type="protein sequence ID" value="SJM89698.1"/>
    <property type="molecule type" value="Genomic_DNA"/>
</dbReference>
<keyword evidence="13" id="KW-1185">Reference proteome</keyword>
<evidence type="ECO:0000259" key="11">
    <source>
        <dbReference type="PROSITE" id="PS51007"/>
    </source>
</evidence>
<evidence type="ECO:0000256" key="10">
    <source>
        <dbReference type="SAM" id="Phobius"/>
    </source>
</evidence>
<feature type="domain" description="Cytochrome c" evidence="11">
    <location>
        <begin position="167"/>
        <end position="248"/>
    </location>
</feature>
<dbReference type="GO" id="GO:0009055">
    <property type="term" value="F:electron transfer activity"/>
    <property type="evidence" value="ECO:0007669"/>
    <property type="project" value="InterPro"/>
</dbReference>
<evidence type="ECO:0000256" key="1">
    <source>
        <dbReference type="ARBA" id="ARBA00004418"/>
    </source>
</evidence>
<feature type="transmembrane region" description="Helical" evidence="10">
    <location>
        <begin position="12"/>
        <end position="32"/>
    </location>
</feature>
<evidence type="ECO:0000256" key="4">
    <source>
        <dbReference type="ARBA" id="ARBA00022723"/>
    </source>
</evidence>
<evidence type="ECO:0000256" key="2">
    <source>
        <dbReference type="ARBA" id="ARBA00022448"/>
    </source>
</evidence>
<feature type="binding site" description="covalent" evidence="8">
    <location>
        <position position="77"/>
    </location>
    <ligand>
        <name>heme c</name>
        <dbReference type="ChEBI" id="CHEBI:61717"/>
        <label>1</label>
    </ligand>
</feature>
<dbReference type="AlphaFoldDB" id="A0A1R4H0C4"/>
<evidence type="ECO:0000256" key="3">
    <source>
        <dbReference type="ARBA" id="ARBA00022617"/>
    </source>
</evidence>
<evidence type="ECO:0000256" key="9">
    <source>
        <dbReference type="PIRSR" id="PIRSR000005-2"/>
    </source>
</evidence>
<dbReference type="PIRSF" id="PIRSF000005">
    <property type="entry name" value="Cytochrome_c4"/>
    <property type="match status" value="1"/>
</dbReference>
<keyword evidence="6" id="KW-0249">Electron transport</keyword>
<feature type="binding site" description="axial binding residue" evidence="9">
    <location>
        <position position="78"/>
    </location>
    <ligand>
        <name>heme c</name>
        <dbReference type="ChEBI" id="CHEBI:61717"/>
        <label>1</label>
    </ligand>
    <ligandPart>
        <name>Fe</name>
        <dbReference type="ChEBI" id="CHEBI:18248"/>
    </ligandPart>
</feature>
<dbReference type="PANTHER" id="PTHR33751:SF9">
    <property type="entry name" value="CYTOCHROME C4"/>
    <property type="match status" value="1"/>
</dbReference>
<dbReference type="InterPro" id="IPR024167">
    <property type="entry name" value="Cytochrome_c4-like"/>
</dbReference>
<feature type="binding site" description="covalent" evidence="8">
    <location>
        <position position="179"/>
    </location>
    <ligand>
        <name>heme c</name>
        <dbReference type="ChEBI" id="CHEBI:61717"/>
        <label>2</label>
    </ligand>
</feature>
<keyword evidence="4 9" id="KW-0479">Metal-binding</keyword>
<evidence type="ECO:0000313" key="12">
    <source>
        <dbReference type="EMBL" id="SJM89698.1"/>
    </source>
</evidence>